<dbReference type="RefSeq" id="XP_056546230.1">
    <property type="nucleotide sequence ID" value="XM_056682624.1"/>
</dbReference>
<accession>A0A9W9IDV7</accession>
<dbReference type="AlphaFoldDB" id="A0A9W9IDV7"/>
<keyword evidence="2" id="KW-1185">Reference proteome</keyword>
<comment type="caution">
    <text evidence="1">The sequence shown here is derived from an EMBL/GenBank/DDBJ whole genome shotgun (WGS) entry which is preliminary data.</text>
</comment>
<sequence>MSIYREKECFAFFKQADGVMATATPGAPGKLIPINIVHTVRIFHGNPLLRALSATKEIQEVSFKTLVTVSQEQNENIVAYNNAIMDCYHQILQRRMFQKQVTEASSQLMKENRGLPSILGFCQRFRD</sequence>
<dbReference type="EMBL" id="JAPQKN010000001">
    <property type="protein sequence ID" value="KAJ5174622.1"/>
    <property type="molecule type" value="Genomic_DNA"/>
</dbReference>
<dbReference type="Proteomes" id="UP001149163">
    <property type="component" value="Unassembled WGS sequence"/>
</dbReference>
<protein>
    <submittedName>
        <fullName evidence="1">Uncharacterized protein</fullName>
    </submittedName>
</protein>
<proteinExistence type="predicted"/>
<evidence type="ECO:0000313" key="2">
    <source>
        <dbReference type="Proteomes" id="UP001149163"/>
    </source>
</evidence>
<reference evidence="1" key="2">
    <citation type="journal article" date="2023" name="IMA Fungus">
        <title>Comparative genomic study of the Penicillium genus elucidates a diverse pangenome and 15 lateral gene transfer events.</title>
        <authorList>
            <person name="Petersen C."/>
            <person name="Sorensen T."/>
            <person name="Nielsen M.R."/>
            <person name="Sondergaard T.E."/>
            <person name="Sorensen J.L."/>
            <person name="Fitzpatrick D.A."/>
            <person name="Frisvad J.C."/>
            <person name="Nielsen K.L."/>
        </authorList>
    </citation>
    <scope>NUCLEOTIDE SEQUENCE</scope>
    <source>
        <strain evidence="1">IBT 26290</strain>
    </source>
</reference>
<name>A0A9W9IDV7_9EURO</name>
<gene>
    <name evidence="1" type="ORF">N7482_000499</name>
</gene>
<dbReference type="OrthoDB" id="4363590at2759"/>
<organism evidence="1 2">
    <name type="scientific">Penicillium canariense</name>
    <dbReference type="NCBI Taxonomy" id="189055"/>
    <lineage>
        <taxon>Eukaryota</taxon>
        <taxon>Fungi</taxon>
        <taxon>Dikarya</taxon>
        <taxon>Ascomycota</taxon>
        <taxon>Pezizomycotina</taxon>
        <taxon>Eurotiomycetes</taxon>
        <taxon>Eurotiomycetidae</taxon>
        <taxon>Eurotiales</taxon>
        <taxon>Aspergillaceae</taxon>
        <taxon>Penicillium</taxon>
    </lineage>
</organism>
<reference evidence="1" key="1">
    <citation type="submission" date="2022-11" db="EMBL/GenBank/DDBJ databases">
        <authorList>
            <person name="Petersen C."/>
        </authorList>
    </citation>
    <scope>NUCLEOTIDE SEQUENCE</scope>
    <source>
        <strain evidence="1">IBT 26290</strain>
    </source>
</reference>
<evidence type="ECO:0000313" key="1">
    <source>
        <dbReference type="EMBL" id="KAJ5174622.1"/>
    </source>
</evidence>
<dbReference type="GeneID" id="81421800"/>